<gene>
    <name evidence="1" type="ORF">QFC19_009204</name>
</gene>
<evidence type="ECO:0000313" key="1">
    <source>
        <dbReference type="EMBL" id="KAJ9091208.1"/>
    </source>
</evidence>
<accession>A0ACC2UVY9</accession>
<organism evidence="1 2">
    <name type="scientific">Naganishia cerealis</name>
    <dbReference type="NCBI Taxonomy" id="610337"/>
    <lineage>
        <taxon>Eukaryota</taxon>
        <taxon>Fungi</taxon>
        <taxon>Dikarya</taxon>
        <taxon>Basidiomycota</taxon>
        <taxon>Agaricomycotina</taxon>
        <taxon>Tremellomycetes</taxon>
        <taxon>Filobasidiales</taxon>
        <taxon>Filobasidiaceae</taxon>
        <taxon>Naganishia</taxon>
    </lineage>
</organism>
<evidence type="ECO:0000313" key="2">
    <source>
        <dbReference type="Proteomes" id="UP001241377"/>
    </source>
</evidence>
<proteinExistence type="predicted"/>
<name>A0ACC2UVY9_9TREE</name>
<dbReference type="EMBL" id="JASBWR010000153">
    <property type="protein sequence ID" value="KAJ9091208.1"/>
    <property type="molecule type" value="Genomic_DNA"/>
</dbReference>
<sequence>MDSSSDDRLAGAISSGVASLPPFFVPSDPQDSAQPYMTGDYHDYGHHVPSGHQPGFTGGSNTALFNDILANFAEEDKVTGSAGVSGMGHSSRMNGVGGFPGAMNMHGKMPRQDLHNSTAGSSNPTTYVSATYQSRERDGEGPLPPPPAAGMLYMPIPRPTGPGDSSSQDRTGGVVANGDGRTRPQRSNSFDSSGGSEYGDAKDKSAGGRGEEKHECKWQSCKQ</sequence>
<comment type="caution">
    <text evidence="1">The sequence shown here is derived from an EMBL/GenBank/DDBJ whole genome shotgun (WGS) entry which is preliminary data.</text>
</comment>
<reference evidence="1" key="1">
    <citation type="submission" date="2023-04" db="EMBL/GenBank/DDBJ databases">
        <title>Draft Genome sequencing of Naganishia species isolated from polar environments using Oxford Nanopore Technology.</title>
        <authorList>
            <person name="Leo P."/>
            <person name="Venkateswaran K."/>
        </authorList>
    </citation>
    <scope>NUCLEOTIDE SEQUENCE</scope>
    <source>
        <strain evidence="1">MNA-CCFEE 5261</strain>
    </source>
</reference>
<keyword evidence="2" id="KW-1185">Reference proteome</keyword>
<protein>
    <submittedName>
        <fullName evidence="1">Uncharacterized protein</fullName>
    </submittedName>
</protein>
<dbReference type="Proteomes" id="UP001241377">
    <property type="component" value="Unassembled WGS sequence"/>
</dbReference>